<gene>
    <name evidence="1" type="ORF">S06H3_07769</name>
</gene>
<accession>X1L394</accession>
<sequence>MCAVENKNLTYLQLSQNQNAWQQTNGRTRILLVAINMP</sequence>
<evidence type="ECO:0000313" key="1">
    <source>
        <dbReference type="EMBL" id="GAI00356.1"/>
    </source>
</evidence>
<dbReference type="AlphaFoldDB" id="X1L394"/>
<feature type="non-terminal residue" evidence="1">
    <location>
        <position position="38"/>
    </location>
</feature>
<comment type="caution">
    <text evidence="1">The sequence shown here is derived from an EMBL/GenBank/DDBJ whole genome shotgun (WGS) entry which is preliminary data.</text>
</comment>
<reference evidence="1" key="1">
    <citation type="journal article" date="2014" name="Front. Microbiol.">
        <title>High frequency of phylogenetically diverse reductive dehalogenase-homologous genes in deep subseafloor sedimentary metagenomes.</title>
        <authorList>
            <person name="Kawai M."/>
            <person name="Futagami T."/>
            <person name="Toyoda A."/>
            <person name="Takaki Y."/>
            <person name="Nishi S."/>
            <person name="Hori S."/>
            <person name="Arai W."/>
            <person name="Tsubouchi T."/>
            <person name="Morono Y."/>
            <person name="Uchiyama I."/>
            <person name="Ito T."/>
            <person name="Fujiyama A."/>
            <person name="Inagaki F."/>
            <person name="Takami H."/>
        </authorList>
    </citation>
    <scope>NUCLEOTIDE SEQUENCE</scope>
    <source>
        <strain evidence="1">Expedition CK06-06</strain>
    </source>
</reference>
<proteinExistence type="predicted"/>
<dbReference type="EMBL" id="BARV01003189">
    <property type="protein sequence ID" value="GAI00356.1"/>
    <property type="molecule type" value="Genomic_DNA"/>
</dbReference>
<organism evidence="1">
    <name type="scientific">marine sediment metagenome</name>
    <dbReference type="NCBI Taxonomy" id="412755"/>
    <lineage>
        <taxon>unclassified sequences</taxon>
        <taxon>metagenomes</taxon>
        <taxon>ecological metagenomes</taxon>
    </lineage>
</organism>
<name>X1L394_9ZZZZ</name>
<protein>
    <submittedName>
        <fullName evidence="1">Uncharacterized protein</fullName>
    </submittedName>
</protein>